<dbReference type="RefSeq" id="WP_096779423.1">
    <property type="nucleotide sequence ID" value="NZ_CP012621.1"/>
</dbReference>
<reference evidence="3" key="1">
    <citation type="submission" date="2015-09" db="EMBL/GenBank/DDBJ databases">
        <authorList>
            <person name="Shao Z."/>
            <person name="Wang L."/>
        </authorList>
    </citation>
    <scope>NUCLEOTIDE SEQUENCE [LARGE SCALE GENOMIC DNA]</scope>
    <source>
        <strain evidence="3">F13-1</strain>
    </source>
</reference>
<dbReference type="EMBL" id="CP012621">
    <property type="protein sequence ID" value="ATG74342.1"/>
    <property type="molecule type" value="Genomic_DNA"/>
</dbReference>
<name>A0A291HQD4_9GAMM</name>
<keyword evidence="3" id="KW-1185">Reference proteome</keyword>
<protein>
    <submittedName>
        <fullName evidence="1">Uncharacterized protein</fullName>
    </submittedName>
</protein>
<dbReference type="AlphaFoldDB" id="A0A291HQD4"/>
<proteinExistence type="predicted"/>
<dbReference type="KEGG" id="zdf:AN401_11590"/>
<evidence type="ECO:0000313" key="2">
    <source>
        <dbReference type="EMBL" id="ATG74415.1"/>
    </source>
</evidence>
<organism evidence="1 3">
    <name type="scientific">Zobellella denitrificans</name>
    <dbReference type="NCBI Taxonomy" id="347534"/>
    <lineage>
        <taxon>Bacteria</taxon>
        <taxon>Pseudomonadati</taxon>
        <taxon>Pseudomonadota</taxon>
        <taxon>Gammaproteobacteria</taxon>
        <taxon>Aeromonadales</taxon>
        <taxon>Aeromonadaceae</taxon>
        <taxon>Zobellella</taxon>
    </lineage>
</organism>
<dbReference type="EMBL" id="CP012621">
    <property type="protein sequence ID" value="ATG74415.1"/>
    <property type="molecule type" value="Genomic_DNA"/>
</dbReference>
<gene>
    <name evidence="1" type="ORF">AN401_11145</name>
    <name evidence="2" type="ORF">AN401_11590</name>
</gene>
<sequence length="66" mass="7001">MSKVTLTVEINEANGALSGTCQVAGGNQKTLAWALAQGLAKNLPELMAIILNDINEKQQEHSNATH</sequence>
<reference evidence="1" key="2">
    <citation type="submission" date="2015-09" db="EMBL/GenBank/DDBJ databases">
        <authorList>
            <person name="Jackson K.R."/>
            <person name="Lunt B.L."/>
            <person name="Fisher J.N.B."/>
            <person name="Gardner A.V."/>
            <person name="Bailey M.E."/>
            <person name="Deus L.M."/>
            <person name="Earl A.S."/>
            <person name="Gibby P.D."/>
            <person name="Hartmann K.A."/>
            <person name="Liu J.E."/>
            <person name="Manci A.M."/>
            <person name="Nielsen D.A."/>
            <person name="Solomon M.B."/>
            <person name="Breakwell D.P."/>
            <person name="Burnett S.H."/>
            <person name="Grose J.H."/>
        </authorList>
    </citation>
    <scope>NUCLEOTIDE SEQUENCE [LARGE SCALE GENOMIC DNA]</scope>
    <source>
        <strain evidence="1">F13-1</strain>
    </source>
</reference>
<evidence type="ECO:0000313" key="1">
    <source>
        <dbReference type="EMBL" id="ATG74342.1"/>
    </source>
</evidence>
<dbReference type="KEGG" id="zdf:AN401_11145"/>
<accession>A0A291HQD4</accession>
<evidence type="ECO:0000313" key="3">
    <source>
        <dbReference type="Proteomes" id="UP000217763"/>
    </source>
</evidence>
<dbReference type="Proteomes" id="UP000217763">
    <property type="component" value="Chromosome"/>
</dbReference>